<keyword evidence="2" id="KW-0862">Zinc</keyword>
<dbReference type="GO" id="GO:0008270">
    <property type="term" value="F:zinc ion binding"/>
    <property type="evidence" value="ECO:0007669"/>
    <property type="project" value="UniProtKB-KW"/>
</dbReference>
<proteinExistence type="inferred from homology"/>
<reference evidence="6" key="1">
    <citation type="submission" date="2020-06" db="EMBL/GenBank/DDBJ databases">
        <title>WGS assembly of Ceratodon purpureus strain R40.</title>
        <authorList>
            <person name="Carey S.B."/>
            <person name="Jenkins J."/>
            <person name="Shu S."/>
            <person name="Lovell J.T."/>
            <person name="Sreedasyam A."/>
            <person name="Maumus F."/>
            <person name="Tiley G.P."/>
            <person name="Fernandez-Pozo N."/>
            <person name="Barry K."/>
            <person name="Chen C."/>
            <person name="Wang M."/>
            <person name="Lipzen A."/>
            <person name="Daum C."/>
            <person name="Saski C.A."/>
            <person name="Payton A.C."/>
            <person name="Mcbreen J.C."/>
            <person name="Conrad R.E."/>
            <person name="Kollar L.M."/>
            <person name="Olsson S."/>
            <person name="Huttunen S."/>
            <person name="Landis J.B."/>
            <person name="Wickett N.J."/>
            <person name="Johnson M.G."/>
            <person name="Rensing S.A."/>
            <person name="Grimwood J."/>
            <person name="Schmutz J."/>
            <person name="Mcdaniel S.F."/>
        </authorList>
    </citation>
    <scope>NUCLEOTIDE SEQUENCE</scope>
    <source>
        <strain evidence="6">R40</strain>
    </source>
</reference>
<dbReference type="PROSITE" id="PS50011">
    <property type="entry name" value="PROTEIN_KINASE_DOM"/>
    <property type="match status" value="1"/>
</dbReference>
<dbReference type="InterPro" id="IPR001245">
    <property type="entry name" value="Ser-Thr/Tyr_kinase_cat_dom"/>
</dbReference>
<dbReference type="SUPFAM" id="SSF56112">
    <property type="entry name" value="Protein kinase-like (PK-like)"/>
    <property type="match status" value="1"/>
</dbReference>
<dbReference type="InterPro" id="IPR027417">
    <property type="entry name" value="P-loop_NTPase"/>
</dbReference>
<dbReference type="SUPFAM" id="SSF52540">
    <property type="entry name" value="P-loop containing nucleoside triphosphate hydrolases"/>
    <property type="match status" value="1"/>
</dbReference>
<dbReference type="PROSITE" id="PS00028">
    <property type="entry name" value="ZINC_FINGER_C2H2_1"/>
    <property type="match status" value="1"/>
</dbReference>
<evidence type="ECO:0000256" key="2">
    <source>
        <dbReference type="PROSITE-ProRule" id="PRU00042"/>
    </source>
</evidence>
<dbReference type="PROSITE" id="PS00108">
    <property type="entry name" value="PROTEIN_KINASE_ST"/>
    <property type="match status" value="1"/>
</dbReference>
<feature type="domain" description="C2H2-type" evidence="5">
    <location>
        <begin position="99"/>
        <end position="126"/>
    </location>
</feature>
<gene>
    <name evidence="6" type="ORF">KC19_12G032200</name>
</gene>
<dbReference type="Gene3D" id="1.10.510.10">
    <property type="entry name" value="Transferase(Phosphotransferase) domain 1"/>
    <property type="match status" value="1"/>
</dbReference>
<dbReference type="InterPro" id="IPR013087">
    <property type="entry name" value="Znf_C2H2_type"/>
</dbReference>
<dbReference type="Gene3D" id="3.30.160.60">
    <property type="entry name" value="Classic Zinc Finger"/>
    <property type="match status" value="1"/>
</dbReference>
<evidence type="ECO:0000313" key="6">
    <source>
        <dbReference type="EMBL" id="KAG0553698.1"/>
    </source>
</evidence>
<dbReference type="InterPro" id="IPR051681">
    <property type="entry name" value="Ser/Thr_Kinases-Pseudokinases"/>
</dbReference>
<comment type="similarity">
    <text evidence="1">Belongs to the protein kinase superfamily. TKL Ser/Thr protein kinase family. ROCO subfamily.</text>
</comment>
<dbReference type="InterPro" id="IPR000719">
    <property type="entry name" value="Prot_kinase_dom"/>
</dbReference>
<dbReference type="Proteomes" id="UP000822688">
    <property type="component" value="Chromosome 12"/>
</dbReference>
<keyword evidence="7" id="KW-1185">Reference proteome</keyword>
<dbReference type="SMART" id="SM00220">
    <property type="entry name" value="S_TKc"/>
    <property type="match status" value="1"/>
</dbReference>
<sequence>MQAELLTFILGVINEVSRLIELCLTSLSTGYRVKLLVQLPLFTMPEFKAGEPWPWPLGAFEEELISGFTMPEVFVSRILSSGVGKSENDSSSTHKGRPYICNVCRIELSSKQSLASHLNKHKAERAPSVTAQFGGRAATSSFSRTVEESGVIGGSTTGDNVAGNFHHQTISFQLQSKDLPSRRLLGKGLAGYGYETTWKGERFVRKDFIGVPRRIFEKEVTVLTGLENHKNIVKTYGWTADKRSCSLVLEYMENDLLSLLEKRNEIEQDLADIGAGCLSSAPTIKGPFDLPQAVDIMLQIAAGMKALHEQRIAHGDLKTKNILVTSVNNIDQNLMTVKVTDFGLVRSKKESKFIVSRQVQKLDMIQWKAPEYFIVRFKELNNLSNDRDGIIFSESGSSSESETESEASATSLVVNMRLPGVDVFAADVYSFGLICSHVLTGNDPYPNLNWKELGFKVLSGLRPSLPAECPALLRDLLESCWSDDPTQRPTFSTIHLRLEDFHASVFLTSACAARRIQKAFRSHNEKKRQLAANRIQQKFRSWKVRKDFLNLRQQVVRIQAYMRGERVRRGLRKLRWSIGVLEKGWERKEWGQQGFKSGDVTNIKENESGDVVNIKENDEEFLKSGRRQAESKATVGRFEEGPFVSFDLGRCKLEMQQKIIPMFSSRTDDIMSRHRLIAPKPKSKTGETDKISSKPMPKTEGIDQTDSHSTLSSLSISELHQMKIGRSELQNHMRKKRTTYSSRSSERFRGPLWKAPFLLPKSRSDSILGGRVEFQPTDFSNSHSNSSLTMSSKGSCTEEDVGLCDSYLPGSFEHPGAWLSLGSASTGTSQVDSERQIIDAHYLEQRYGGSSEPLMLTDLMDTVLWVNSTFKRLSMEKTSMQAIGPHIDPLGIRTHLATVKFQPSFPASKCKATLWAFFKKFVMVSEAGKGQAQAKVLAPQPVRAVGSTITVQTIVTVDPHSAPLTDGLKYVQESLEKGHMPSVLTDLKFRVRWVNTAYKRLVGQPKCSLLPSAGRASAVDYSLQPSRWPSAGRTSAFHDYSLQPSRLPSAGRASAFDDLLPSSLRSAIGASAVDDSLPSSLRSAIGASAVDDSLPSSLRSAIGASAVDDSLPSWFTSAFKNSLPSRLRSAIGASADDDSLPSLCLLPDDVSLVCDGSLLPANTAAFTCQARIQWSHEGEHSVVSVPSQVVRLDDATDGSLYVWRFKTTTSPGTWEQVSVESREKILLKMRNKTLLEC</sequence>
<dbReference type="GO" id="GO:0005524">
    <property type="term" value="F:ATP binding"/>
    <property type="evidence" value="ECO:0007669"/>
    <property type="project" value="InterPro"/>
</dbReference>
<dbReference type="PROSITE" id="PS50157">
    <property type="entry name" value="ZINC_FINGER_C2H2_2"/>
    <property type="match status" value="1"/>
</dbReference>
<evidence type="ECO:0000313" key="7">
    <source>
        <dbReference type="Proteomes" id="UP000822688"/>
    </source>
</evidence>
<dbReference type="Pfam" id="PF07714">
    <property type="entry name" value="PK_Tyr_Ser-Thr"/>
    <property type="match status" value="2"/>
</dbReference>
<keyword evidence="2" id="KW-0479">Metal-binding</keyword>
<evidence type="ECO:0000259" key="5">
    <source>
        <dbReference type="PROSITE" id="PS50157"/>
    </source>
</evidence>
<dbReference type="PROSITE" id="PS50096">
    <property type="entry name" value="IQ"/>
    <property type="match status" value="2"/>
</dbReference>
<name>A0A8T0G745_CERPU</name>
<evidence type="ECO:0000256" key="1">
    <source>
        <dbReference type="ARBA" id="ARBA00008171"/>
    </source>
</evidence>
<dbReference type="InterPro" id="IPR008271">
    <property type="entry name" value="Ser/Thr_kinase_AS"/>
</dbReference>
<dbReference type="GO" id="GO:0004674">
    <property type="term" value="F:protein serine/threonine kinase activity"/>
    <property type="evidence" value="ECO:0007669"/>
    <property type="project" value="TreeGrafter"/>
</dbReference>
<keyword evidence="2" id="KW-0863">Zinc-finger</keyword>
<feature type="region of interest" description="Disordered" evidence="3">
    <location>
        <begin position="680"/>
        <end position="714"/>
    </location>
</feature>
<dbReference type="PANTHER" id="PTHR44329">
    <property type="entry name" value="SERINE/THREONINE-PROTEIN KINASE TNNI3K-RELATED"/>
    <property type="match status" value="1"/>
</dbReference>
<feature type="domain" description="Protein kinase" evidence="4">
    <location>
        <begin position="179"/>
        <end position="505"/>
    </location>
</feature>
<evidence type="ECO:0000259" key="4">
    <source>
        <dbReference type="PROSITE" id="PS50011"/>
    </source>
</evidence>
<dbReference type="AlphaFoldDB" id="A0A8T0G745"/>
<accession>A0A8T0G745</accession>
<protein>
    <submittedName>
        <fullName evidence="6">Uncharacterized protein</fullName>
    </submittedName>
</protein>
<comment type="caution">
    <text evidence="6">The sequence shown here is derived from an EMBL/GenBank/DDBJ whole genome shotgun (WGS) entry which is preliminary data.</text>
</comment>
<dbReference type="PANTHER" id="PTHR44329:SF260">
    <property type="entry name" value="PROTEIN KINASE DOMAIN-CONTAINING PROTEIN"/>
    <property type="match status" value="1"/>
</dbReference>
<dbReference type="InterPro" id="IPR011009">
    <property type="entry name" value="Kinase-like_dom_sf"/>
</dbReference>
<dbReference type="Gene3D" id="3.30.200.20">
    <property type="entry name" value="Phosphorylase Kinase, domain 1"/>
    <property type="match status" value="1"/>
</dbReference>
<dbReference type="Gene3D" id="1.20.5.190">
    <property type="match status" value="1"/>
</dbReference>
<dbReference type="EMBL" id="CM026433">
    <property type="protein sequence ID" value="KAG0553698.1"/>
    <property type="molecule type" value="Genomic_DNA"/>
</dbReference>
<evidence type="ECO:0000256" key="3">
    <source>
        <dbReference type="SAM" id="MobiDB-lite"/>
    </source>
</evidence>
<organism evidence="6 7">
    <name type="scientific">Ceratodon purpureus</name>
    <name type="common">Fire moss</name>
    <name type="synonym">Dicranum purpureum</name>
    <dbReference type="NCBI Taxonomy" id="3225"/>
    <lineage>
        <taxon>Eukaryota</taxon>
        <taxon>Viridiplantae</taxon>
        <taxon>Streptophyta</taxon>
        <taxon>Embryophyta</taxon>
        <taxon>Bryophyta</taxon>
        <taxon>Bryophytina</taxon>
        <taxon>Bryopsida</taxon>
        <taxon>Dicranidae</taxon>
        <taxon>Pseudoditrichales</taxon>
        <taxon>Ditrichaceae</taxon>
        <taxon>Ceratodon</taxon>
    </lineage>
</organism>